<dbReference type="GeneID" id="92208357"/>
<reference evidence="7 8" key="1">
    <citation type="submission" date="2024-03" db="EMBL/GenBank/DDBJ databases">
        <authorList>
            <person name="Brejova B."/>
        </authorList>
    </citation>
    <scope>NUCLEOTIDE SEQUENCE [LARGE SCALE GENOMIC DNA]</scope>
    <source>
        <strain evidence="7 8">CBS 14171</strain>
    </source>
</reference>
<protein>
    <recommendedName>
        <fullName evidence="9">Proteasome component ECM29</fullName>
    </recommendedName>
</protein>
<keyword evidence="2" id="KW-0963">Cytoplasm</keyword>
<dbReference type="RefSeq" id="XP_066830099.1">
    <property type="nucleotide sequence ID" value="XM_066973241.1"/>
</dbReference>
<dbReference type="Pfam" id="PF24492">
    <property type="entry name" value="HEAT_ECM29"/>
    <property type="match status" value="1"/>
</dbReference>
<name>A0ABP0ZLA7_9ASCO</name>
<evidence type="ECO:0000256" key="1">
    <source>
        <dbReference type="ARBA" id="ARBA00004496"/>
    </source>
</evidence>
<keyword evidence="8" id="KW-1185">Reference proteome</keyword>
<dbReference type="PANTHER" id="PTHR23346:SF19">
    <property type="entry name" value="PROTEASOME ADAPTER AND SCAFFOLD PROTEIN ECM29"/>
    <property type="match status" value="1"/>
</dbReference>
<sequence>MAEQELTLLNRVELKFALAEDDRQLESTLGLYLAPVLLKLASPHPEARKLVLKMIQHIIPRISSARTIRLPVKALINQINESSSAAPGNDTVSVKLYSALFLSRGVERLSQEEKWELVPSIAACISTLPSTIAARMFSILCKSLRGWKAPESDPHGRTQHQSEQDRFLSSSNEQFLAFKISQFLILSPDRGKSLQAGLSENDINFFTTEAGVTFGDGAALAVAKLDLLQFLKSSFTSEQCVLPFLVAASVPSLDSHDEYSKALKSNAKPARELGQVVIWGGVLLHEFLIDMFFKLDEQLPLSANLRLNILRELIRSDSFFQNSSVTRLTLDALKSAQRKMRRLVYELIPKVTQAQRGDNAKLNSFANEIANTLMSQLAQSKTHNLSSSDMADRKSKYELLGYILKVSPQIMASEWLYIPFLLKSLNEEDADIRISVQNALTGLTTGIAGISTENKTNLKMWAWKELAELNSGDNTTSSSSSFSKSILVKLVNSAFPFSDSSARMISVLASSPEFGPEVNEESRNGLDSHLFRLYNFETQASSKQIEFPSFNSFARALADEVGKAKSLSHPSIYSALPTAIEFAERLLVSEAVKNAETVVTMDQDWALRVEKALETNLKVRRLLVEKLDQVDVSEGVSTVLNISIRFLIEQFHSVGAGAGGGKSSGYAKAAMTTARLLSFASAQSVAHCIPAAASGLVSILVENAIDEKCIVNLCKIFGIVFSQPSFDQGEVLNAIRSLENSRYKDVSALSRCYLISRLVGREAFSLSTGNSMDQLLQDLLVLLDGPRSFGFAVTGIIQLTIYGALGPQTNGHGFVSEVRSKIQPKLKRFDEKSVLLLGHFSLTKKQPRADVLITDAEEKEEEEDEKEIFNYHNSKDVETIFAAGEALALVGGGWNSKLVILEQDARFVETRATSGNSEGRLQSILDAVLTACKNTKPSLRRAGCIWLLQLVQNCGHLFPVNDEMAFEIQQRFMSFLADKDDLVQDAASRGLGLLYEQGGAELKEGLVKSLLKSFTQSDTSAYTAGSVQNDTQLFEADVMRTNDGSISTYKDVLNLAQEAGDPSLVYKFMSVAKSSALWSSRRGIAYGLESILAQSSLDQLLSQNENFSKRLLPKLYRYRFDPYTSVSQSMEMLWKSLVKDSSKVIDNNFKEFLSELLKGMENKEWRTRQASTTAMNDLLQVVDFQKYEDDLNEIWGSSFRVMDDIKGSVRNEGSKLTKSLASSLIKRVEKSKQIDEKATNLLGGLIEFLLGRKGLGSDSNDVKEFSITTILKLCKTKSKVLKPYIPVLVENFILQFSSMEPEIVNYLALNASKYNIDNNELDANRLKQVGHSSLMDAIDYLLSQLDSSLMPKFLSRLHYAIKYSVGLPSKVSGSKVLISLVVNHKEIVEVHADALLDMASNQLKDRNETVVVCYAAAAGYICRLASFGSVERYSHKISKLYFEPKEVGDERSRFVASVASESVSKYAGERFSTFASAFLPLAFIGKFDGSERVGRNFEREWTEHATGQSSVKLYVTEILNYTKDHIKTNEFAIRVTLAKSLTSVCTALSSMNPLSKSATESLLDLLLESNKGKSWDGKEFLLQALVDFAIASKAFLDTEGGKLEQVESSLITEIKRRNPRYQRLAVVSCGKFIHNISSVKVTEVYLEVVKGLVAKELMKGSNNGNSNNDDDDMEDVEMELEQGLSVSVEERRLQLMEDFARVVPSAVTMREQFLAFACETIKQYFNPDLHGTWRTKVKASKVAQGLLSELYDGSPRAEDDFVDLWRFLAQASLSLQELDSVKIELIRFSKELQKVAKSTGSKTLISDSLAQFKASERSSVVRAEIDRQNG</sequence>
<organism evidence="7 8">
    <name type="scientific">Lodderomyces beijingensis</name>
    <dbReference type="NCBI Taxonomy" id="1775926"/>
    <lineage>
        <taxon>Eukaryota</taxon>
        <taxon>Fungi</taxon>
        <taxon>Dikarya</taxon>
        <taxon>Ascomycota</taxon>
        <taxon>Saccharomycotina</taxon>
        <taxon>Pichiomycetes</taxon>
        <taxon>Debaryomycetaceae</taxon>
        <taxon>Candida/Lodderomyces clade</taxon>
        <taxon>Lodderomyces</taxon>
    </lineage>
</organism>
<evidence type="ECO:0000256" key="4">
    <source>
        <dbReference type="ARBA" id="ARBA00022942"/>
    </source>
</evidence>
<dbReference type="SUPFAM" id="SSF48371">
    <property type="entry name" value="ARM repeat"/>
    <property type="match status" value="3"/>
</dbReference>
<evidence type="ECO:0000313" key="8">
    <source>
        <dbReference type="Proteomes" id="UP001497383"/>
    </source>
</evidence>
<dbReference type="EMBL" id="OZ022408">
    <property type="protein sequence ID" value="CAK9438937.1"/>
    <property type="molecule type" value="Genomic_DNA"/>
</dbReference>
<feature type="domain" description="Proteasome component Ecm29 N-terminal" evidence="5">
    <location>
        <begin position="9"/>
        <end position="509"/>
    </location>
</feature>
<dbReference type="Gene3D" id="1.25.10.10">
    <property type="entry name" value="Leucine-rich Repeat Variant"/>
    <property type="match status" value="2"/>
</dbReference>
<proteinExistence type="predicted"/>
<evidence type="ECO:0000256" key="2">
    <source>
        <dbReference type="ARBA" id="ARBA00022490"/>
    </source>
</evidence>
<feature type="domain" description="Proteasome adapter and scaffold protein ECM29 HEAT-repeat" evidence="6">
    <location>
        <begin position="1281"/>
        <end position="1442"/>
    </location>
</feature>
<dbReference type="InterPro" id="IPR024372">
    <property type="entry name" value="Ecm29_N"/>
</dbReference>
<dbReference type="InterPro" id="IPR011989">
    <property type="entry name" value="ARM-like"/>
</dbReference>
<dbReference type="PANTHER" id="PTHR23346">
    <property type="entry name" value="TRANSLATIONAL ACTIVATOR GCN1-RELATED"/>
    <property type="match status" value="1"/>
</dbReference>
<comment type="subcellular location">
    <subcellularLocation>
        <location evidence="1">Cytoplasm</location>
    </subcellularLocation>
</comment>
<keyword evidence="3" id="KW-0677">Repeat</keyword>
<dbReference type="Pfam" id="PF23731">
    <property type="entry name" value="ARM_ECM29_C"/>
    <property type="match status" value="1"/>
</dbReference>
<evidence type="ECO:0000259" key="6">
    <source>
        <dbReference type="Pfam" id="PF24492"/>
    </source>
</evidence>
<dbReference type="Proteomes" id="UP001497383">
    <property type="component" value="Chromosome 4"/>
</dbReference>
<evidence type="ECO:0000313" key="7">
    <source>
        <dbReference type="EMBL" id="CAK9438937.1"/>
    </source>
</evidence>
<dbReference type="Pfam" id="PF13001">
    <property type="entry name" value="ECM29_N"/>
    <property type="match status" value="1"/>
</dbReference>
<dbReference type="InterPro" id="IPR055443">
    <property type="entry name" value="HEAT_ECM29"/>
</dbReference>
<evidence type="ECO:0008006" key="9">
    <source>
        <dbReference type="Google" id="ProtNLM"/>
    </source>
</evidence>
<keyword evidence="4" id="KW-0647">Proteasome</keyword>
<evidence type="ECO:0000259" key="5">
    <source>
        <dbReference type="Pfam" id="PF13001"/>
    </source>
</evidence>
<evidence type="ECO:0000256" key="3">
    <source>
        <dbReference type="ARBA" id="ARBA00022737"/>
    </source>
</evidence>
<accession>A0ABP0ZLA7</accession>
<dbReference type="InterPro" id="IPR016024">
    <property type="entry name" value="ARM-type_fold"/>
</dbReference>
<gene>
    <name evidence="7" type="ORF">LODBEIA_P31610</name>
</gene>